<keyword evidence="5 10" id="KW-0552">Olfaction</keyword>
<dbReference type="GO" id="GO:0005549">
    <property type="term" value="F:odorant binding"/>
    <property type="evidence" value="ECO:0007669"/>
    <property type="project" value="InterPro"/>
</dbReference>
<evidence type="ECO:0000256" key="3">
    <source>
        <dbReference type="ARBA" id="ARBA00022606"/>
    </source>
</evidence>
<evidence type="ECO:0000256" key="9">
    <source>
        <dbReference type="ARBA" id="ARBA00023224"/>
    </source>
</evidence>
<accession>D2KWP4</accession>
<evidence type="ECO:0000256" key="8">
    <source>
        <dbReference type="ARBA" id="ARBA00023170"/>
    </source>
</evidence>
<evidence type="ECO:0000256" key="10">
    <source>
        <dbReference type="RuleBase" id="RU351113"/>
    </source>
</evidence>
<dbReference type="Pfam" id="PF02949">
    <property type="entry name" value="7tm_6"/>
    <property type="match status" value="1"/>
</dbReference>
<feature type="transmembrane region" description="Helical" evidence="10">
    <location>
        <begin position="214"/>
        <end position="238"/>
    </location>
</feature>
<dbReference type="InterPro" id="IPR004117">
    <property type="entry name" value="7tm6_olfct_rcpt"/>
</dbReference>
<keyword evidence="3 10" id="KW-0716">Sensory transduction</keyword>
<name>D2KWP4_OSTSC</name>
<keyword evidence="2" id="KW-1003">Cell membrane</keyword>
<evidence type="ECO:0000256" key="1">
    <source>
        <dbReference type="ARBA" id="ARBA00004651"/>
    </source>
</evidence>
<evidence type="ECO:0000256" key="7">
    <source>
        <dbReference type="ARBA" id="ARBA00023136"/>
    </source>
</evidence>
<comment type="similarity">
    <text evidence="10">Belongs to the insect chemoreceptor superfamily. Heteromeric odorant receptor channel (TC 1.A.69) family.</text>
</comment>
<dbReference type="GO" id="GO:0004984">
    <property type="term" value="F:olfactory receptor activity"/>
    <property type="evidence" value="ECO:0007669"/>
    <property type="project" value="InterPro"/>
</dbReference>
<feature type="transmembrane region" description="Helical" evidence="10">
    <location>
        <begin position="85"/>
        <end position="103"/>
    </location>
</feature>
<evidence type="ECO:0000256" key="2">
    <source>
        <dbReference type="ARBA" id="ARBA00022475"/>
    </source>
</evidence>
<evidence type="ECO:0000256" key="5">
    <source>
        <dbReference type="ARBA" id="ARBA00022725"/>
    </source>
</evidence>
<dbReference type="EMBL" id="AB508296">
    <property type="protein sequence ID" value="BAI66607.1"/>
    <property type="molecule type" value="mRNA"/>
</dbReference>
<dbReference type="GO" id="GO:0005886">
    <property type="term" value="C:plasma membrane"/>
    <property type="evidence" value="ECO:0007669"/>
    <property type="project" value="UniProtKB-SubCell"/>
</dbReference>
<feature type="transmembrane region" description="Helical" evidence="10">
    <location>
        <begin position="403"/>
        <end position="427"/>
    </location>
</feature>
<dbReference type="PANTHER" id="PTHR21137:SF35">
    <property type="entry name" value="ODORANT RECEPTOR 19A-RELATED"/>
    <property type="match status" value="1"/>
</dbReference>
<dbReference type="AlphaFoldDB" id="D2KWP4"/>
<proteinExistence type="evidence at transcript level"/>
<evidence type="ECO:0000313" key="11">
    <source>
        <dbReference type="EMBL" id="BAI66607.1"/>
    </source>
</evidence>
<dbReference type="GO" id="GO:0007165">
    <property type="term" value="P:signal transduction"/>
    <property type="evidence" value="ECO:0007669"/>
    <property type="project" value="UniProtKB-KW"/>
</dbReference>
<feature type="transmembrane region" description="Helical" evidence="10">
    <location>
        <begin position="306"/>
        <end position="327"/>
    </location>
</feature>
<keyword evidence="7 10" id="KW-0472">Membrane</keyword>
<reference evidence="11" key="1">
    <citation type="journal article" date="2010" name="Insect Biochem. Mol. Biol.">
        <title>Broadly and narrowly tuned odorant receptors are involved in female sex pheromone reception in Ostrinia moths.</title>
        <authorList>
            <person name="Miura N."/>
            <person name="Nakagawa T."/>
            <person name="Touhara K."/>
            <person name="Ishikawa Y."/>
        </authorList>
    </citation>
    <scope>NUCLEOTIDE SEQUENCE</scope>
</reference>
<keyword evidence="6 10" id="KW-1133">Transmembrane helix</keyword>
<keyword evidence="4 10" id="KW-0812">Transmembrane</keyword>
<keyword evidence="9 10" id="KW-0807">Transducer</keyword>
<comment type="subcellular location">
    <subcellularLocation>
        <location evidence="1 10">Cell membrane</location>
        <topology evidence="1 10">Multi-pass membrane protein</topology>
    </subcellularLocation>
</comment>
<reference evidence="11" key="2">
    <citation type="journal article" date="2011" name="PLoS ONE">
        <title>Sex-Linked Pheromone Receptor Genes of the European Corn Borer, Ostrinia nubilalis, Are in Tandem Arrays.</title>
        <authorList>
            <person name="Yasukochi Y."/>
            <person name="Miura N."/>
            <person name="Nakano R."/>
            <person name="Sahara K."/>
            <person name="Ishikawa Y."/>
        </authorList>
    </citation>
    <scope>NUCLEOTIDE SEQUENCE</scope>
</reference>
<dbReference type="PANTHER" id="PTHR21137">
    <property type="entry name" value="ODORANT RECEPTOR"/>
    <property type="match status" value="1"/>
</dbReference>
<protein>
    <recommendedName>
        <fullName evidence="10">Odorant receptor</fullName>
    </recommendedName>
</protein>
<evidence type="ECO:0000256" key="6">
    <source>
        <dbReference type="ARBA" id="ARBA00022989"/>
    </source>
</evidence>
<comment type="caution">
    <text evidence="10">Lacks conserved residue(s) required for the propagation of feature annotation.</text>
</comment>
<gene>
    <name evidence="11" type="primary">OscaOR5a</name>
</gene>
<sequence length="433" mass="49888">MNPCRQFFAMLFRRAKSPLALKYFKSIRTVMVAPGVWPAEIFGEKISVVAIVHRVTLPYHTSLIVFGELYYIWMHMHELSFLDLGHMIITTLLGILTAVRSILPQLQNYHKLLLKFINVMHLMHSTNKGPYYNQMNDTVDKVCSYYTKFSLGLIFISCSMFNVAPFCNNIANVFIFKTENYTLEFSLYYQFPGIDPTDYFTTTSIYNFYLSYNCAMMVSGLDLILFLIIFQIIGHVYILRYNLENFPWPKNKVVFKLGDILKYKINESITSEMFDAEENKEVRFKLAECIEYHKKIIGFTDEVSALFGPILACSYLFHLICCSLLLLECSEGGYSAMLRYGPMTVLIYGQLIQMSVIFELLGSETEKLPDSAYFLPWECMDTSNRRTACIMLHKMQYKISLKALGLAAVGVSTMTGILKTTFSYYAFLQTMGD</sequence>
<organism evidence="11">
    <name type="scientific">Ostrinia scapulalis</name>
    <name type="common">Moth</name>
    <dbReference type="NCBI Taxonomy" id="99575"/>
    <lineage>
        <taxon>Eukaryota</taxon>
        <taxon>Metazoa</taxon>
        <taxon>Ecdysozoa</taxon>
        <taxon>Arthropoda</taxon>
        <taxon>Hexapoda</taxon>
        <taxon>Insecta</taxon>
        <taxon>Pterygota</taxon>
        <taxon>Neoptera</taxon>
        <taxon>Endopterygota</taxon>
        <taxon>Lepidoptera</taxon>
        <taxon>Glossata</taxon>
        <taxon>Ditrysia</taxon>
        <taxon>Pyraloidea</taxon>
        <taxon>Crambidae</taxon>
        <taxon>Pyraustinae</taxon>
        <taxon>Ostrinia</taxon>
    </lineage>
</organism>
<feature type="transmembrane region" description="Helical" evidence="10">
    <location>
        <begin position="55"/>
        <end position="73"/>
    </location>
</feature>
<keyword evidence="8 10" id="KW-0675">Receptor</keyword>
<evidence type="ECO:0000256" key="4">
    <source>
        <dbReference type="ARBA" id="ARBA00022692"/>
    </source>
</evidence>